<comment type="caution">
    <text evidence="3">The sequence shown here is derived from an EMBL/GenBank/DDBJ whole genome shotgun (WGS) entry which is preliminary data.</text>
</comment>
<dbReference type="Gene3D" id="2.130.10.10">
    <property type="entry name" value="YVTN repeat-like/Quinoprotein amine dehydrogenase"/>
    <property type="match status" value="1"/>
</dbReference>
<sequence>MSGLIRRIFSGMSGVRDDTVQASKSYHGSLYKCMGKTYQLVLGSCSMKIEDGIIMCGISPVDFQKEEYIFSFKNIHYFHSDKRGEFIVIMKSGSDLVKFVFEFESLDLHVLSFLTYNITISLRSLCSIKDQIPVELYEHNDFVTRKRVESSSCFITEEWKPLSLNAVCELLSSSDFKDTIFSIKNLSGKGEVLFASIIGDNILFLPKLSERVVEFYGYNQDEVRKRYRIHFKKQSHIDLDEDDKPFCSSDEEIDEFIGKLLEYIDQINPEGKKPRRSISDIMNNELSDNGVSYELDMDYNYDPMKDEIMWECRSDSEDSDVNGEESEGYSTPSRVKKDDPNLNHKYMLIGHDNTFVGRTNRRNGKSEIAVFKNTESDGGNYISGTPVRNVSVIRSVEFENNSVLPVGGQLHNCETQMLFLSETDPNYVYQMDLTNEKILRRWDANGLPVSCLGLSSKGSQSTPVPTFLGLSNNAMFVMDSRIKDGSNRFTSKLYRSNVLFSSVATDKDGHILVGNDLGELRLYDGTINKDGEFKKAKTLLNSFGSPIISVDVTRNGNWVLATTRNCIHLYPVTEQEECSNSGGRNGFVSSLRNKPPSRKLRLKPEDLFHYKITEVNFTPARFDQCQDSKEFGGETKIVTSIDNFVIVWDFEAVKRGNLYSYSIKEVENRIEDCSTFFNIDDSVVLAYKDDLKIHKLSRKNKRSIYSR</sequence>
<dbReference type="PANTHER" id="PTHR31913:SF0">
    <property type="entry name" value="VACUOLAR IMPORT AND DEGRADATION PROTEIN 27"/>
    <property type="match status" value="1"/>
</dbReference>
<dbReference type="InterPro" id="IPR013863">
    <property type="entry name" value="VID27_C"/>
</dbReference>
<feature type="domain" description="Vacuolar import/degradation Vid27 C-terminal" evidence="2">
    <location>
        <begin position="351"/>
        <end position="701"/>
    </location>
</feature>
<organism evidence="3 4">
    <name type="scientific">Cryptosporidium canis</name>
    <dbReference type="NCBI Taxonomy" id="195482"/>
    <lineage>
        <taxon>Eukaryota</taxon>
        <taxon>Sar</taxon>
        <taxon>Alveolata</taxon>
        <taxon>Apicomplexa</taxon>
        <taxon>Conoidasida</taxon>
        <taxon>Coccidia</taxon>
        <taxon>Eucoccidiorida</taxon>
        <taxon>Eimeriorina</taxon>
        <taxon>Cryptosporidiidae</taxon>
        <taxon>Cryptosporidium</taxon>
    </lineage>
</organism>
<dbReference type="InterPro" id="IPR036322">
    <property type="entry name" value="WD40_repeat_dom_sf"/>
</dbReference>
<feature type="compositionally biased region" description="Acidic residues" evidence="1">
    <location>
        <begin position="317"/>
        <end position="327"/>
    </location>
</feature>
<evidence type="ECO:0000259" key="2">
    <source>
        <dbReference type="Pfam" id="PF08553"/>
    </source>
</evidence>
<dbReference type="Pfam" id="PF08553">
    <property type="entry name" value="VID27"/>
    <property type="match status" value="1"/>
</dbReference>
<evidence type="ECO:0000313" key="4">
    <source>
        <dbReference type="Proteomes" id="UP001071777"/>
    </source>
</evidence>
<accession>A0ABQ8P6I8</accession>
<dbReference type="InterPro" id="IPR015943">
    <property type="entry name" value="WD40/YVTN_repeat-like_dom_sf"/>
</dbReference>
<dbReference type="Proteomes" id="UP001071777">
    <property type="component" value="Unassembled WGS sequence"/>
</dbReference>
<feature type="region of interest" description="Disordered" evidence="1">
    <location>
        <begin position="314"/>
        <end position="341"/>
    </location>
</feature>
<proteinExistence type="predicted"/>
<dbReference type="SUPFAM" id="SSF50978">
    <property type="entry name" value="WD40 repeat-like"/>
    <property type="match status" value="1"/>
</dbReference>
<gene>
    <name evidence="3" type="ORF">OJ252_1957</name>
</gene>
<protein>
    <recommendedName>
        <fullName evidence="2">Vacuolar import/degradation Vid27 C-terminal domain-containing protein</fullName>
    </recommendedName>
</protein>
<evidence type="ECO:0000313" key="3">
    <source>
        <dbReference type="EMBL" id="KAJ1610170.1"/>
    </source>
</evidence>
<dbReference type="InterPro" id="IPR040458">
    <property type="entry name" value="Vid27"/>
</dbReference>
<dbReference type="PANTHER" id="PTHR31913">
    <property type="entry name" value="VACUOLAR IMPORT AND DEGRADATION PROTEIN 27"/>
    <property type="match status" value="1"/>
</dbReference>
<keyword evidence="4" id="KW-1185">Reference proteome</keyword>
<evidence type="ECO:0000256" key="1">
    <source>
        <dbReference type="SAM" id="MobiDB-lite"/>
    </source>
</evidence>
<dbReference type="EMBL" id="JAPCXB010000071">
    <property type="protein sequence ID" value="KAJ1610170.1"/>
    <property type="molecule type" value="Genomic_DNA"/>
</dbReference>
<name>A0ABQ8P6I8_9CRYT</name>
<reference evidence="3" key="1">
    <citation type="submission" date="2022-10" db="EMBL/GenBank/DDBJ databases">
        <title>Adaptive evolution leads to modifications in subtelomeric GC content in a zoonotic Cryptosporidium species.</title>
        <authorList>
            <person name="Li J."/>
            <person name="Feng Y."/>
            <person name="Xiao L."/>
        </authorList>
    </citation>
    <scope>NUCLEOTIDE SEQUENCE</scope>
    <source>
        <strain evidence="3">25894</strain>
    </source>
</reference>